<evidence type="ECO:0000256" key="2">
    <source>
        <dbReference type="ARBA" id="ARBA00022704"/>
    </source>
</evidence>
<name>A0AA96ZWU9_9EURY</name>
<dbReference type="AlphaFoldDB" id="A0AA96ZWU9"/>
<evidence type="ECO:0000313" key="4">
    <source>
        <dbReference type="Proteomes" id="UP001302662"/>
    </source>
</evidence>
<protein>
    <submittedName>
        <fullName evidence="3">Uncharacterized protein</fullName>
    </submittedName>
</protein>
<dbReference type="RefSeq" id="WP_316559763.1">
    <property type="nucleotide sequence ID" value="NZ_CP131062.1"/>
</dbReference>
<sequence>MKICFIIYFTTISMLVILSGCLTNTDDSNELEESPSFQKSFRLAQFMGDSILRFSFSENITTEYWVVEENPEGIVNFENWGTTVPETPVESKWEGSMDGTHVWEFYPNETGTVKLNFNLIDSSSNNVQESITYTLTIDNKTMKLILIQQLKTSKTLLEKKLEIEENQTLNISFQEYSHSNKRWNLEIFEDSNNTLEKINDEVIISETQDELNVHRWIFEGKTSGYIQLKFTMMSDDYIAEEIVYDIHVSENKTINVINSNYYIFEKNII</sequence>
<dbReference type="GO" id="GO:0004869">
    <property type="term" value="F:cysteine-type endopeptidase inhibitor activity"/>
    <property type="evidence" value="ECO:0007669"/>
    <property type="project" value="UniProtKB-KW"/>
</dbReference>
<accession>A0AA96ZWU9</accession>
<keyword evidence="2" id="KW-0789">Thiol protease inhibitor</keyword>
<dbReference type="Proteomes" id="UP001302662">
    <property type="component" value="Chromosome"/>
</dbReference>
<keyword evidence="4" id="KW-1185">Reference proteome</keyword>
<dbReference type="EMBL" id="CP131062">
    <property type="protein sequence ID" value="WNY28219.1"/>
    <property type="molecule type" value="Genomic_DNA"/>
</dbReference>
<proteinExistence type="predicted"/>
<dbReference type="GeneID" id="85196852"/>
<dbReference type="KEGG" id="mees:MmiEs2_04030"/>
<organism evidence="3 4">
    <name type="scientific">Methanimicrococcus stummii</name>
    <dbReference type="NCBI Taxonomy" id="3028294"/>
    <lineage>
        <taxon>Archaea</taxon>
        <taxon>Methanobacteriati</taxon>
        <taxon>Methanobacteriota</taxon>
        <taxon>Stenosarchaea group</taxon>
        <taxon>Methanomicrobia</taxon>
        <taxon>Methanosarcinales</taxon>
        <taxon>Methanosarcinaceae</taxon>
        <taxon>Methanimicrococcus</taxon>
    </lineage>
</organism>
<dbReference type="PROSITE" id="PS51257">
    <property type="entry name" value="PROKAR_LIPOPROTEIN"/>
    <property type="match status" value="1"/>
</dbReference>
<dbReference type="InterPro" id="IPR036331">
    <property type="entry name" value="Chagasin-like_sf"/>
</dbReference>
<evidence type="ECO:0000313" key="3">
    <source>
        <dbReference type="EMBL" id="WNY28219.1"/>
    </source>
</evidence>
<keyword evidence="1" id="KW-0646">Protease inhibitor</keyword>
<evidence type="ECO:0000256" key="1">
    <source>
        <dbReference type="ARBA" id="ARBA00022690"/>
    </source>
</evidence>
<dbReference type="SUPFAM" id="SSF141066">
    <property type="entry name" value="ICP-like"/>
    <property type="match status" value="1"/>
</dbReference>
<gene>
    <name evidence="3" type="ORF">MmiEs2_04030</name>
</gene>
<reference evidence="3 4" key="1">
    <citation type="submission" date="2023-07" db="EMBL/GenBank/DDBJ databases">
        <title>Closed genome sequence of Methanimicrococcus sp. Es2.</title>
        <authorList>
            <person name="Protasov E."/>
            <person name="Platt K."/>
            <person name="Reeh H."/>
            <person name="Poehlein A."/>
            <person name="Daniel R."/>
            <person name="Brune A."/>
        </authorList>
    </citation>
    <scope>NUCLEOTIDE SEQUENCE [LARGE SCALE GENOMIC DNA]</scope>
    <source>
        <strain evidence="3 4">Es2</strain>
    </source>
</reference>